<protein>
    <submittedName>
        <fullName evidence="2">Uncharacterized protein</fullName>
    </submittedName>
</protein>
<organism evidence="1 2">
    <name type="scientific">Rhabditophanes sp. KR3021</name>
    <dbReference type="NCBI Taxonomy" id="114890"/>
    <lineage>
        <taxon>Eukaryota</taxon>
        <taxon>Metazoa</taxon>
        <taxon>Ecdysozoa</taxon>
        <taxon>Nematoda</taxon>
        <taxon>Chromadorea</taxon>
        <taxon>Rhabditida</taxon>
        <taxon>Tylenchina</taxon>
        <taxon>Panagrolaimomorpha</taxon>
        <taxon>Strongyloidoidea</taxon>
        <taxon>Alloionematidae</taxon>
        <taxon>Rhabditophanes</taxon>
    </lineage>
</organism>
<accession>A0AC35TK94</accession>
<proteinExistence type="predicted"/>
<sequence>MEHFMIDFKMTFLNSFTFILVSIASLYLVNNVSGSKFGANYFLPEITLESSGKMNATQIENYRQKIGPFFNELPLYISEASIQLYDNDPYFPLNKNLEELEGFLNQSQFLDTRKKHIRTMIAKLNKTVRLIYKVLGDSSFFVKATTFRNYVTSGSQFLNLYGVVYDYRVEPTDRSKFYYDVAQFTDNLIKESGNIQLEHLHVLAKVCRVKLTKPSIGDYVINATTEKEILHKTNCIEYMRRYEKVLRAVPGNTTMTEYNSFLTTHGLTTLFKIPPPS</sequence>
<name>A0AC35TK94_9BILA</name>
<reference evidence="2" key="1">
    <citation type="submission" date="2016-11" db="UniProtKB">
        <authorList>
            <consortium name="WormBaseParasite"/>
        </authorList>
    </citation>
    <scope>IDENTIFICATION</scope>
    <source>
        <strain evidence="2">KR3021</strain>
    </source>
</reference>
<dbReference type="WBParaSite" id="RSKR_0000136750.1">
    <property type="protein sequence ID" value="RSKR_0000136750.1"/>
    <property type="gene ID" value="RSKR_0000136750"/>
</dbReference>
<evidence type="ECO:0000313" key="2">
    <source>
        <dbReference type="WBParaSite" id="RSKR_0000136750.1"/>
    </source>
</evidence>
<evidence type="ECO:0000313" key="1">
    <source>
        <dbReference type="Proteomes" id="UP000095286"/>
    </source>
</evidence>
<dbReference type="Proteomes" id="UP000095286">
    <property type="component" value="Unplaced"/>
</dbReference>